<evidence type="ECO:0000313" key="2">
    <source>
        <dbReference type="Proteomes" id="UP001201163"/>
    </source>
</evidence>
<dbReference type="Proteomes" id="UP001201163">
    <property type="component" value="Unassembled WGS sequence"/>
</dbReference>
<organism evidence="1 2">
    <name type="scientific">Lactarius akahatsu</name>
    <dbReference type="NCBI Taxonomy" id="416441"/>
    <lineage>
        <taxon>Eukaryota</taxon>
        <taxon>Fungi</taxon>
        <taxon>Dikarya</taxon>
        <taxon>Basidiomycota</taxon>
        <taxon>Agaricomycotina</taxon>
        <taxon>Agaricomycetes</taxon>
        <taxon>Russulales</taxon>
        <taxon>Russulaceae</taxon>
        <taxon>Lactarius</taxon>
    </lineage>
</organism>
<evidence type="ECO:0000313" key="1">
    <source>
        <dbReference type="EMBL" id="KAH8993524.1"/>
    </source>
</evidence>
<accession>A0AAD4LJK0</accession>
<sequence length="181" mass="19564">MTEYRPDGADVTFTIVETSGVAYEPSDPSDEANLNIQSALAMAYPTPHIFLATCMSVRRRWFISPTTPSTLFAGPGVTSHLLRRLLDVLEHKDNAVPSWAAAIKAFTSALPTVTRPDLFSYRNLCSTGGSGFSSFALQGLGFEEFSKSSSTSDSVIKSLIASAKLIHKAPPSLIWQHGLQV</sequence>
<proteinExistence type="predicted"/>
<keyword evidence="2" id="KW-1185">Reference proteome</keyword>
<dbReference type="AlphaFoldDB" id="A0AAD4LJK0"/>
<gene>
    <name evidence="1" type="ORF">EDB92DRAFT_1944652</name>
</gene>
<comment type="caution">
    <text evidence="1">The sequence shown here is derived from an EMBL/GenBank/DDBJ whole genome shotgun (WGS) entry which is preliminary data.</text>
</comment>
<protein>
    <submittedName>
        <fullName evidence="1">Uncharacterized protein</fullName>
    </submittedName>
</protein>
<name>A0AAD4LJK0_9AGAM</name>
<dbReference type="EMBL" id="JAKELL010000018">
    <property type="protein sequence ID" value="KAH8993524.1"/>
    <property type="molecule type" value="Genomic_DNA"/>
</dbReference>
<reference evidence="1" key="1">
    <citation type="submission" date="2022-01" db="EMBL/GenBank/DDBJ databases">
        <title>Comparative genomics reveals a dynamic genome evolution in the ectomycorrhizal milk-cap (Lactarius) mushrooms.</title>
        <authorList>
            <consortium name="DOE Joint Genome Institute"/>
            <person name="Lebreton A."/>
            <person name="Tang N."/>
            <person name="Kuo A."/>
            <person name="LaButti K."/>
            <person name="Drula E."/>
            <person name="Barry K."/>
            <person name="Clum A."/>
            <person name="Lipzen A."/>
            <person name="Mousain D."/>
            <person name="Ng V."/>
            <person name="Wang R."/>
            <person name="Wang X."/>
            <person name="Dai Y."/>
            <person name="Henrissat B."/>
            <person name="Grigoriev I.V."/>
            <person name="Guerin-Laguette A."/>
            <person name="Yu F."/>
            <person name="Martin F.M."/>
        </authorList>
    </citation>
    <scope>NUCLEOTIDE SEQUENCE</scope>
    <source>
        <strain evidence="1">QP</strain>
    </source>
</reference>